<evidence type="ECO:0008006" key="4">
    <source>
        <dbReference type="Google" id="ProtNLM"/>
    </source>
</evidence>
<proteinExistence type="predicted"/>
<dbReference type="OrthoDB" id="1377106at2"/>
<feature type="chain" id="PRO_5012387556" description="LTXXQ motif family protein" evidence="1">
    <location>
        <begin position="20"/>
        <end position="124"/>
    </location>
</feature>
<feature type="signal peptide" evidence="1">
    <location>
        <begin position="1"/>
        <end position="19"/>
    </location>
</feature>
<keyword evidence="3" id="KW-1185">Reference proteome</keyword>
<accession>A0A1M7ZWE7</accession>
<dbReference type="STRING" id="416016.SAMN05443547_1529"/>
<sequence length="124" mass="14218">MKKTLFLILISFSFFHSSAQVDRRIGTGQYSNGNQNKEVDMVETTVENLKEKLALDGFQEAVVRNLIKDNQAKSKVIIETTSLSNIEKRAQLEELGEKFNTEVKKILSPEQIKKYDKLIAKNKR</sequence>
<dbReference type="EMBL" id="FRYK01000002">
    <property type="protein sequence ID" value="SHO73176.1"/>
    <property type="molecule type" value="Genomic_DNA"/>
</dbReference>
<dbReference type="RefSeq" id="WP_073583050.1">
    <property type="nucleotide sequence ID" value="NZ_CBCSEA010000006.1"/>
</dbReference>
<evidence type="ECO:0000256" key="1">
    <source>
        <dbReference type="SAM" id="SignalP"/>
    </source>
</evidence>
<organism evidence="2 3">
    <name type="scientific">Flavobacterium cucumis</name>
    <dbReference type="NCBI Taxonomy" id="416016"/>
    <lineage>
        <taxon>Bacteria</taxon>
        <taxon>Pseudomonadati</taxon>
        <taxon>Bacteroidota</taxon>
        <taxon>Flavobacteriia</taxon>
        <taxon>Flavobacteriales</taxon>
        <taxon>Flavobacteriaceae</taxon>
        <taxon>Flavobacterium</taxon>
    </lineage>
</organism>
<evidence type="ECO:0000313" key="3">
    <source>
        <dbReference type="Proteomes" id="UP000184611"/>
    </source>
</evidence>
<dbReference type="Proteomes" id="UP000184611">
    <property type="component" value="Unassembled WGS sequence"/>
</dbReference>
<reference evidence="3" key="1">
    <citation type="submission" date="2016-12" db="EMBL/GenBank/DDBJ databases">
        <authorList>
            <person name="Varghese N."/>
            <person name="Submissions S."/>
        </authorList>
    </citation>
    <scope>NUCLEOTIDE SEQUENCE [LARGE SCALE GENOMIC DNA]</scope>
    <source>
        <strain evidence="3">DSM 18830</strain>
    </source>
</reference>
<protein>
    <recommendedName>
        <fullName evidence="4">LTXXQ motif family protein</fullName>
    </recommendedName>
</protein>
<keyword evidence="1" id="KW-0732">Signal</keyword>
<name>A0A1M7ZWE7_9FLAO</name>
<gene>
    <name evidence="2" type="ORF">SAMN05443547_1529</name>
</gene>
<evidence type="ECO:0000313" key="2">
    <source>
        <dbReference type="EMBL" id="SHO73176.1"/>
    </source>
</evidence>
<dbReference type="AlphaFoldDB" id="A0A1M7ZWE7"/>